<dbReference type="PRINTS" id="PR00385">
    <property type="entry name" value="P450"/>
</dbReference>
<keyword evidence="6 8" id="KW-0408">Iron</keyword>
<dbReference type="InterPro" id="IPR036396">
    <property type="entry name" value="Cyt_P450_sf"/>
</dbReference>
<dbReference type="GO" id="GO:0016705">
    <property type="term" value="F:oxidoreductase activity, acting on paired donors, with incorporation or reduction of molecular oxygen"/>
    <property type="evidence" value="ECO:0007669"/>
    <property type="project" value="InterPro"/>
</dbReference>
<evidence type="ECO:0000256" key="8">
    <source>
        <dbReference type="PIRSR" id="PIRSR602401-1"/>
    </source>
</evidence>
<dbReference type="PANTHER" id="PTHR24286:SF24">
    <property type="entry name" value="LANOSTEROL 14-ALPHA DEMETHYLASE"/>
    <property type="match status" value="1"/>
</dbReference>
<proteinExistence type="inferred from homology"/>
<dbReference type="PRINTS" id="PR00463">
    <property type="entry name" value="EP450I"/>
</dbReference>
<keyword evidence="5" id="KW-0560">Oxidoreductase</keyword>
<accession>A0A4U1BLK4</accession>
<dbReference type="GO" id="GO:0020037">
    <property type="term" value="F:heme binding"/>
    <property type="evidence" value="ECO:0007669"/>
    <property type="project" value="InterPro"/>
</dbReference>
<comment type="caution">
    <text evidence="9">The sequence shown here is derived from an EMBL/GenBank/DDBJ whole genome shotgun (WGS) entry which is preliminary data.</text>
</comment>
<feature type="binding site" description="axial binding residue" evidence="8">
    <location>
        <position position="348"/>
    </location>
    <ligand>
        <name>heme</name>
        <dbReference type="ChEBI" id="CHEBI:30413"/>
    </ligand>
    <ligandPart>
        <name>Fe</name>
        <dbReference type="ChEBI" id="CHEBI:18248"/>
    </ligandPart>
</feature>
<dbReference type="RefSeq" id="WP_136864030.1">
    <property type="nucleotide sequence ID" value="NZ_SWCJ01000011.1"/>
</dbReference>
<keyword evidence="3 8" id="KW-0349">Heme</keyword>
<keyword evidence="10" id="KW-1185">Reference proteome</keyword>
<dbReference type="EMBL" id="SWCJ01000011">
    <property type="protein sequence ID" value="TKB53670.1"/>
    <property type="molecule type" value="Genomic_DNA"/>
</dbReference>
<name>A0A4U1BLK4_9GAMM</name>
<dbReference type="InterPro" id="IPR002401">
    <property type="entry name" value="Cyt_P450_E_grp-I"/>
</dbReference>
<dbReference type="Gene3D" id="1.10.630.10">
    <property type="entry name" value="Cytochrome P450"/>
    <property type="match status" value="1"/>
</dbReference>
<keyword evidence="7" id="KW-0503">Monooxygenase</keyword>
<dbReference type="InterPro" id="IPR001128">
    <property type="entry name" value="Cyt_P450"/>
</dbReference>
<reference evidence="9 10" key="1">
    <citation type="submission" date="2019-04" db="EMBL/GenBank/DDBJ databases">
        <authorList>
            <person name="Hwang J.C."/>
        </authorList>
    </citation>
    <scope>NUCLEOTIDE SEQUENCE [LARGE SCALE GENOMIC DNA]</scope>
    <source>
        <strain evidence="9 10">IMCC35002</strain>
    </source>
</reference>
<protein>
    <submittedName>
        <fullName evidence="9">Cytochrome P450</fullName>
    </submittedName>
</protein>
<dbReference type="CDD" id="cd00302">
    <property type="entry name" value="cytochrome_P450"/>
    <property type="match status" value="1"/>
</dbReference>
<evidence type="ECO:0000313" key="9">
    <source>
        <dbReference type="EMBL" id="TKB53670.1"/>
    </source>
</evidence>
<evidence type="ECO:0000256" key="3">
    <source>
        <dbReference type="ARBA" id="ARBA00022617"/>
    </source>
</evidence>
<dbReference type="OrthoDB" id="9764248at2"/>
<dbReference type="GO" id="GO:0016125">
    <property type="term" value="P:sterol metabolic process"/>
    <property type="evidence" value="ECO:0007669"/>
    <property type="project" value="TreeGrafter"/>
</dbReference>
<dbReference type="PANTHER" id="PTHR24286">
    <property type="entry name" value="CYTOCHROME P450 26"/>
    <property type="match status" value="1"/>
</dbReference>
<dbReference type="SUPFAM" id="SSF48264">
    <property type="entry name" value="Cytochrome P450"/>
    <property type="match status" value="1"/>
</dbReference>
<dbReference type="Pfam" id="PF00067">
    <property type="entry name" value="p450"/>
    <property type="match status" value="1"/>
</dbReference>
<organism evidence="9 10">
    <name type="scientific">Ferrimonas aestuarii</name>
    <dbReference type="NCBI Taxonomy" id="2569539"/>
    <lineage>
        <taxon>Bacteria</taxon>
        <taxon>Pseudomonadati</taxon>
        <taxon>Pseudomonadota</taxon>
        <taxon>Gammaproteobacteria</taxon>
        <taxon>Alteromonadales</taxon>
        <taxon>Ferrimonadaceae</taxon>
        <taxon>Ferrimonas</taxon>
    </lineage>
</organism>
<evidence type="ECO:0000256" key="7">
    <source>
        <dbReference type="ARBA" id="ARBA00023033"/>
    </source>
</evidence>
<comment type="cofactor">
    <cofactor evidence="1 8">
        <name>heme</name>
        <dbReference type="ChEBI" id="CHEBI:30413"/>
    </cofactor>
</comment>
<dbReference type="Proteomes" id="UP000305675">
    <property type="component" value="Unassembled WGS sequence"/>
</dbReference>
<evidence type="ECO:0000256" key="4">
    <source>
        <dbReference type="ARBA" id="ARBA00022723"/>
    </source>
</evidence>
<dbReference type="AlphaFoldDB" id="A0A4U1BLK4"/>
<evidence type="ECO:0000256" key="1">
    <source>
        <dbReference type="ARBA" id="ARBA00001971"/>
    </source>
</evidence>
<evidence type="ECO:0000256" key="6">
    <source>
        <dbReference type="ARBA" id="ARBA00023004"/>
    </source>
</evidence>
<dbReference type="GO" id="GO:0005506">
    <property type="term" value="F:iron ion binding"/>
    <property type="evidence" value="ECO:0007669"/>
    <property type="project" value="InterPro"/>
</dbReference>
<sequence length="402" mass="46254">MRLEPEAMTSLKKRSRQGEEVFEVAPGRFFFATPESAALANRINSKELSLPDTLVDTFLKKRSCPFSWKTLRKDWIQDLREDTYAINIFNSMDKTLIRNVDSLSDMKRLTHELIMAPLIEVIFGDLDETTKLKILNFQKSNIETLSDKKTSTNSLKFKVSSFLKNFRMTMVLRKEIKRRSRRISVPHHGLIDVVCRYLPSLKMERAVDAVSTLLTATAGPPGAAATGLLYELVRHPDLCQRVEREMAQVDPRSLIDGNYDDVPFAHAFLKESLRLWTVPFVFRNVRSDMAVCGQSLNEKESFAASPYFIHTDPKYWSDPEVFDPNRWMNGNSINKDAYVPYGWAPRLCVGAALGERQLLLMLWLFTNRYSLEDVRTSEEIEFSAFQQPVSFTAIIKKRDQTE</sequence>
<gene>
    <name evidence="9" type="ORF">FCL42_13915</name>
</gene>
<evidence type="ECO:0000256" key="5">
    <source>
        <dbReference type="ARBA" id="ARBA00023002"/>
    </source>
</evidence>
<evidence type="ECO:0000256" key="2">
    <source>
        <dbReference type="ARBA" id="ARBA00010617"/>
    </source>
</evidence>
<comment type="similarity">
    <text evidence="2">Belongs to the cytochrome P450 family.</text>
</comment>
<evidence type="ECO:0000313" key="10">
    <source>
        <dbReference type="Proteomes" id="UP000305675"/>
    </source>
</evidence>
<dbReference type="GO" id="GO:0004497">
    <property type="term" value="F:monooxygenase activity"/>
    <property type="evidence" value="ECO:0007669"/>
    <property type="project" value="UniProtKB-KW"/>
</dbReference>
<keyword evidence="4 8" id="KW-0479">Metal-binding</keyword>